<organism evidence="1 2">
    <name type="scientific">Methylomagnum ishizawai</name>
    <dbReference type="NCBI Taxonomy" id="1760988"/>
    <lineage>
        <taxon>Bacteria</taxon>
        <taxon>Pseudomonadati</taxon>
        <taxon>Pseudomonadota</taxon>
        <taxon>Gammaproteobacteria</taxon>
        <taxon>Methylococcales</taxon>
        <taxon>Methylococcaceae</taxon>
        <taxon>Methylomagnum</taxon>
    </lineage>
</organism>
<proteinExistence type="predicted"/>
<reference evidence="1 2" key="1">
    <citation type="submission" date="2016-12" db="EMBL/GenBank/DDBJ databases">
        <authorList>
            <person name="Song W.-J."/>
            <person name="Kurnit D.M."/>
        </authorList>
    </citation>
    <scope>NUCLEOTIDE SEQUENCE [LARGE SCALE GENOMIC DNA]</scope>
    <source>
        <strain evidence="1 2">175</strain>
    </source>
</reference>
<evidence type="ECO:0000313" key="2">
    <source>
        <dbReference type="Proteomes" id="UP000192923"/>
    </source>
</evidence>
<keyword evidence="2" id="KW-1185">Reference proteome</keyword>
<protein>
    <submittedName>
        <fullName evidence="1">Uncharacterized protein</fullName>
    </submittedName>
</protein>
<evidence type="ECO:0000313" key="1">
    <source>
        <dbReference type="EMBL" id="SMF97114.1"/>
    </source>
</evidence>
<sequence length="131" mass="14344">MTVVEAIQTAKERGFSPELQAVALDAGDPELAYRFAYAVEEADLDALETVVLRSPHPRLVFDFALVKAERGGDVARLQEAVIASGDAGLMILFAADVEGADIERLEDAVRAHPDAKYILLFEAEMRQKGHY</sequence>
<accession>A0A1Y6DAA1</accession>
<dbReference type="EMBL" id="FXAM01000001">
    <property type="protein sequence ID" value="SMF97114.1"/>
    <property type="molecule type" value="Genomic_DNA"/>
</dbReference>
<dbReference type="RefSeq" id="WP_085215934.1">
    <property type="nucleotide sequence ID" value="NZ_FXAM01000001.1"/>
</dbReference>
<dbReference type="Proteomes" id="UP000192923">
    <property type="component" value="Unassembled WGS sequence"/>
</dbReference>
<name>A0A1Y6DAA1_9GAMM</name>
<gene>
    <name evidence="1" type="ORF">SAMN02949497_4533</name>
</gene>
<dbReference type="AlphaFoldDB" id="A0A1Y6DAA1"/>